<dbReference type="Gene3D" id="2.30.130.30">
    <property type="entry name" value="Hypothetical protein"/>
    <property type="match status" value="1"/>
</dbReference>
<feature type="domain" description="ASCH" evidence="1">
    <location>
        <begin position="10"/>
        <end position="59"/>
    </location>
</feature>
<dbReference type="SUPFAM" id="SSF88697">
    <property type="entry name" value="PUA domain-like"/>
    <property type="match status" value="1"/>
</dbReference>
<evidence type="ECO:0000313" key="3">
    <source>
        <dbReference type="Proteomes" id="UP000705867"/>
    </source>
</evidence>
<dbReference type="AlphaFoldDB" id="A0A953SDJ4"/>
<accession>A0A953SDJ4</accession>
<comment type="caution">
    <text evidence="2">The sequence shown here is derived from an EMBL/GenBank/DDBJ whole genome shotgun (WGS) entry which is preliminary data.</text>
</comment>
<dbReference type="EMBL" id="JAIOIV010000140">
    <property type="protein sequence ID" value="MBZ0158200.1"/>
    <property type="molecule type" value="Genomic_DNA"/>
</dbReference>
<name>A0A953SDJ4_9BACT</name>
<proteinExistence type="predicted"/>
<organism evidence="2 3">
    <name type="scientific">Candidatus Nitrobium versatile</name>
    <dbReference type="NCBI Taxonomy" id="2884831"/>
    <lineage>
        <taxon>Bacteria</taxon>
        <taxon>Pseudomonadati</taxon>
        <taxon>Nitrospirota</taxon>
        <taxon>Nitrospiria</taxon>
        <taxon>Nitrospirales</taxon>
        <taxon>Nitrospiraceae</taxon>
        <taxon>Candidatus Nitrobium</taxon>
    </lineage>
</organism>
<protein>
    <submittedName>
        <fullName evidence="2">ASCH domain-containing protein</fullName>
    </submittedName>
</protein>
<dbReference type="Pfam" id="PF04266">
    <property type="entry name" value="ASCH"/>
    <property type="match status" value="1"/>
</dbReference>
<reference evidence="2" key="1">
    <citation type="journal article" date="2021" name="bioRxiv">
        <title>Unraveling nitrogen, sulfur and carbon metabolic pathways and microbial community transcriptional responses to substrate deprivation and toxicity stresses in a bioreactor mimicking anoxic brackish coastal sediment conditions.</title>
        <authorList>
            <person name="Martins P.D."/>
            <person name="Echeveste M.J."/>
            <person name="Arshad A."/>
            <person name="Kurth J."/>
            <person name="Ouboter H."/>
            <person name="Jetten M.S.M."/>
            <person name="Welte C.U."/>
        </authorList>
    </citation>
    <scope>NUCLEOTIDE SEQUENCE</scope>
    <source>
        <strain evidence="2">MAG_39</strain>
    </source>
</reference>
<evidence type="ECO:0000313" key="2">
    <source>
        <dbReference type="EMBL" id="MBZ0158200.1"/>
    </source>
</evidence>
<reference evidence="2" key="2">
    <citation type="submission" date="2021-08" db="EMBL/GenBank/DDBJ databases">
        <authorList>
            <person name="Dalcin Martins P."/>
        </authorList>
    </citation>
    <scope>NUCLEOTIDE SEQUENCE</scope>
    <source>
        <strain evidence="2">MAG_39</strain>
    </source>
</reference>
<sequence length="110" mass="12555">MTFKVSFRFAIKPEWENAIREGRKTIDVRFNAEKFSEVKIGDSIHYGSTEVRVTSIRAYPGVSDLLAHEDWRKIVPEAKDHQQAFDTLVSLLRHNAPPHGILALVVEVVK</sequence>
<gene>
    <name evidence="2" type="ORF">K8I29_18545</name>
</gene>
<dbReference type="InterPro" id="IPR007374">
    <property type="entry name" value="ASCH_domain"/>
</dbReference>
<dbReference type="Proteomes" id="UP000705867">
    <property type="component" value="Unassembled WGS sequence"/>
</dbReference>
<dbReference type="InterPro" id="IPR015947">
    <property type="entry name" value="PUA-like_sf"/>
</dbReference>
<evidence type="ECO:0000259" key="1">
    <source>
        <dbReference type="Pfam" id="PF04266"/>
    </source>
</evidence>